<evidence type="ECO:0000256" key="1">
    <source>
        <dbReference type="SAM" id="SignalP"/>
    </source>
</evidence>
<dbReference type="InterPro" id="IPR052025">
    <property type="entry name" value="Xyloglucanase_GH74"/>
</dbReference>
<keyword evidence="4" id="KW-1185">Reference proteome</keyword>
<dbReference type="InterPro" id="IPR026444">
    <property type="entry name" value="Secre_tail"/>
</dbReference>
<keyword evidence="1" id="KW-0732">Signal</keyword>
<dbReference type="GO" id="GO:0010411">
    <property type="term" value="P:xyloglucan metabolic process"/>
    <property type="evidence" value="ECO:0007669"/>
    <property type="project" value="TreeGrafter"/>
</dbReference>
<dbReference type="AlphaFoldDB" id="A0A2D0N0T1"/>
<feature type="domain" description="Secretion system C-terminal sorting" evidence="2">
    <location>
        <begin position="758"/>
        <end position="827"/>
    </location>
</feature>
<dbReference type="RefSeq" id="WP_099155296.1">
    <property type="nucleotide sequence ID" value="NZ_PDUD01000057.1"/>
</dbReference>
<comment type="caution">
    <text evidence="3">The sequence shown here is derived from an EMBL/GenBank/DDBJ whole genome shotgun (WGS) entry which is preliminary data.</text>
</comment>
<dbReference type="PROSITE" id="PS51257">
    <property type="entry name" value="PROKAR_LIPOPROTEIN"/>
    <property type="match status" value="1"/>
</dbReference>
<dbReference type="InterPro" id="IPR015943">
    <property type="entry name" value="WD40/YVTN_repeat-like_dom_sf"/>
</dbReference>
<accession>A0A2D0N0T1</accession>
<gene>
    <name evidence="3" type="ORF">CRP01_37830</name>
</gene>
<dbReference type="OrthoDB" id="9757947at2"/>
<dbReference type="PANTHER" id="PTHR43739:SF5">
    <property type="entry name" value="EXO-ALPHA-SIALIDASE"/>
    <property type="match status" value="1"/>
</dbReference>
<protein>
    <recommendedName>
        <fullName evidence="2">Secretion system C-terminal sorting domain-containing protein</fullName>
    </recommendedName>
</protein>
<proteinExistence type="predicted"/>
<reference evidence="3 4" key="1">
    <citation type="submission" date="2017-10" db="EMBL/GenBank/DDBJ databases">
        <title>The draft genome sequence of Lewinella nigricans NBRC 102662.</title>
        <authorList>
            <person name="Wang K."/>
        </authorList>
    </citation>
    <scope>NUCLEOTIDE SEQUENCE [LARGE SCALE GENOMIC DNA]</scope>
    <source>
        <strain evidence="3 4">NBRC 102662</strain>
    </source>
</reference>
<feature type="signal peptide" evidence="1">
    <location>
        <begin position="1"/>
        <end position="21"/>
    </location>
</feature>
<dbReference type="EMBL" id="PDUD01000057">
    <property type="protein sequence ID" value="PHN01323.1"/>
    <property type="molecule type" value="Genomic_DNA"/>
</dbReference>
<evidence type="ECO:0000313" key="3">
    <source>
        <dbReference type="EMBL" id="PHN01323.1"/>
    </source>
</evidence>
<name>A0A2D0N0T1_FLAN2</name>
<dbReference type="PANTHER" id="PTHR43739">
    <property type="entry name" value="XYLOGLUCANASE (EUROFUNG)"/>
    <property type="match status" value="1"/>
</dbReference>
<dbReference type="CDD" id="cd15482">
    <property type="entry name" value="Sialidase_non-viral"/>
    <property type="match status" value="1"/>
</dbReference>
<dbReference type="NCBIfam" id="TIGR04183">
    <property type="entry name" value="Por_Secre_tail"/>
    <property type="match status" value="1"/>
</dbReference>
<dbReference type="SUPFAM" id="SSF110296">
    <property type="entry name" value="Oligoxyloglucan reducing end-specific cellobiohydrolase"/>
    <property type="match status" value="2"/>
</dbReference>
<feature type="chain" id="PRO_5012519495" description="Secretion system C-terminal sorting domain-containing protein" evidence="1">
    <location>
        <begin position="22"/>
        <end position="837"/>
    </location>
</feature>
<dbReference type="Pfam" id="PF18962">
    <property type="entry name" value="Por_Secre_tail"/>
    <property type="match status" value="1"/>
</dbReference>
<evidence type="ECO:0000313" key="4">
    <source>
        <dbReference type="Proteomes" id="UP000223913"/>
    </source>
</evidence>
<evidence type="ECO:0000259" key="2">
    <source>
        <dbReference type="Pfam" id="PF18962"/>
    </source>
</evidence>
<sequence length="837" mass="93073">MKTCFPCLFFILLILSSCVEAPHEASGAGQAMEYWSIQRTYPDGRIHSRKLQQAYREWQPQLSLRSGEPWRALGPKNVGGRTLSLAFHPNDPELLFVGSASGGLWVSHSGGKGTQAWERVRTGFPVLGVSTIAINPDRPEEIFIGTGEVYNHQAARPAIDDRFHRGSYGMGILRSRDGGQSWQVSLDWRNTDLRGVWKIIYNPLRSATVLAATTEGIFRSRDGGNTWRQISDRIMATDLEMHPLDTNVIYASHGGYRSPETGIYRSTDGGNSFELLNSLPTQYSGKAMISLAPSEPDWLYVSIADNESSIGLFRSIDRGDNWALMNTEDVAKWQGWYAHDVAIHPRDPQRLVYVGIDTWTSGNGGKALDQRTYWQLWTFGRTAVGAPEGPDNYVHADIHGAYYHPDNDQRVFLVTDGGIFESINGGITWTSRNGGYQTQQFYADLASAPRDSNLAIGGLQDNSTVVYNGTAAWARRIGGDGMTAAIDPQDDQFIYGSLQNLNVLRSTDRGETFRRLVIGNSAAETRNFNSPFKLAPSRPTQLYAGAQRLYVSNNRGGTWEQASSQKDGRNAILKIAVSASDPDLLYFSTNSLDGSQAPAVFKSTSGGRSSWQRMEGLPDRICTDLEFHPNSQDTIFAVFGGYNSSHVFRTTNGGRNWTAIDRNLPDLPTNTIFIDPLHPGHLYIGNDLGVFASQDNGQRWEWISQDIAEAVMVMDLSYSPSNRKLRVATHGLGAYELALDELKLGGEPAGELSLEAPYPNPATDWLSVDFQVENASTYAFELVDVNGRILERHRKAYLGGEQEKLRYNLRDRAAGVYWLVIRDDTGDFRRTFRIVKL</sequence>
<dbReference type="Gene3D" id="2.130.10.10">
    <property type="entry name" value="YVTN repeat-like/Quinoprotein amine dehydrogenase"/>
    <property type="match status" value="4"/>
</dbReference>
<dbReference type="Proteomes" id="UP000223913">
    <property type="component" value="Unassembled WGS sequence"/>
</dbReference>
<organism evidence="3 4">
    <name type="scientific">Flavilitoribacter nigricans (strain ATCC 23147 / DSM 23189 / NBRC 102662 / NCIMB 1420 / SS-2)</name>
    <name type="common">Lewinella nigricans</name>
    <dbReference type="NCBI Taxonomy" id="1122177"/>
    <lineage>
        <taxon>Bacteria</taxon>
        <taxon>Pseudomonadati</taxon>
        <taxon>Bacteroidota</taxon>
        <taxon>Saprospiria</taxon>
        <taxon>Saprospirales</taxon>
        <taxon>Lewinellaceae</taxon>
        <taxon>Flavilitoribacter</taxon>
    </lineage>
</organism>